<dbReference type="EMBL" id="JANJYJ010000002">
    <property type="protein sequence ID" value="KAK3224628.1"/>
    <property type="molecule type" value="Genomic_DNA"/>
</dbReference>
<evidence type="ECO:0000313" key="1">
    <source>
        <dbReference type="EMBL" id="KAK3224628.1"/>
    </source>
</evidence>
<gene>
    <name evidence="1" type="ORF">Dsin_004490</name>
</gene>
<reference evidence="1" key="1">
    <citation type="journal article" date="2023" name="Plant J.">
        <title>Genome sequences and population genomics provide insights into the demographic history, inbreeding, and mutation load of two 'living fossil' tree species of Dipteronia.</title>
        <authorList>
            <person name="Feng Y."/>
            <person name="Comes H.P."/>
            <person name="Chen J."/>
            <person name="Zhu S."/>
            <person name="Lu R."/>
            <person name="Zhang X."/>
            <person name="Li P."/>
            <person name="Qiu J."/>
            <person name="Olsen K.M."/>
            <person name="Qiu Y."/>
        </authorList>
    </citation>
    <scope>NUCLEOTIDE SEQUENCE</scope>
    <source>
        <strain evidence="1">NBL</strain>
    </source>
</reference>
<keyword evidence="2" id="KW-1185">Reference proteome</keyword>
<protein>
    <submittedName>
        <fullName evidence="1">Uncharacterized protein</fullName>
    </submittedName>
</protein>
<dbReference type="Proteomes" id="UP001281410">
    <property type="component" value="Unassembled WGS sequence"/>
</dbReference>
<name>A0AAE0AVH6_9ROSI</name>
<comment type="caution">
    <text evidence="1">The sequence shown here is derived from an EMBL/GenBank/DDBJ whole genome shotgun (WGS) entry which is preliminary data.</text>
</comment>
<sequence>MIRGLIDDMGQWKDMMDDIESVIYNYYRGFFTVGSPSYEDIKVVVYVDKTTVKSEMNQSLLAKFRTNEVMTDLKQMDPLKAPVPNGLPVLFFIKYWDNAGDSVTKIVLDILKNNVHLKGLMEALVVLVPNV</sequence>
<organism evidence="1 2">
    <name type="scientific">Dipteronia sinensis</name>
    <dbReference type="NCBI Taxonomy" id="43782"/>
    <lineage>
        <taxon>Eukaryota</taxon>
        <taxon>Viridiplantae</taxon>
        <taxon>Streptophyta</taxon>
        <taxon>Embryophyta</taxon>
        <taxon>Tracheophyta</taxon>
        <taxon>Spermatophyta</taxon>
        <taxon>Magnoliopsida</taxon>
        <taxon>eudicotyledons</taxon>
        <taxon>Gunneridae</taxon>
        <taxon>Pentapetalae</taxon>
        <taxon>rosids</taxon>
        <taxon>malvids</taxon>
        <taxon>Sapindales</taxon>
        <taxon>Sapindaceae</taxon>
        <taxon>Hippocastanoideae</taxon>
        <taxon>Acereae</taxon>
        <taxon>Dipteronia</taxon>
    </lineage>
</organism>
<accession>A0AAE0AVH6</accession>
<evidence type="ECO:0000313" key="2">
    <source>
        <dbReference type="Proteomes" id="UP001281410"/>
    </source>
</evidence>
<proteinExistence type="predicted"/>
<dbReference type="AlphaFoldDB" id="A0AAE0AVH6"/>